<evidence type="ECO:0000313" key="3">
    <source>
        <dbReference type="Proteomes" id="UP000283269"/>
    </source>
</evidence>
<dbReference type="STRING" id="93625.A0A409VTD9"/>
<dbReference type="Proteomes" id="UP000283269">
    <property type="component" value="Unassembled WGS sequence"/>
</dbReference>
<keyword evidence="3" id="KW-1185">Reference proteome</keyword>
<keyword evidence="1" id="KW-0812">Transmembrane</keyword>
<sequence length="323" mass="35103">MVKFGDFEPLCKDTPSYPWCNLFYRQVMAAFTDRHTLQRASEDTLRGLSLPTDAAPVGVDPTCGIPRAGHDNSVGNVANIAACGLSVFFVTFLIFVCNRRKAAVGRIELRTFLILYLFTLPLQLITTGSFLEQGSTPLVALTAIHAGAVVALFWSLLANAIVATQVVEDGTLASLVPFYIFTAITLGVGIYISLDIALGVTDTIGGLSSPPQRLGSIALFVLTSIWPAACTVLYLVIMSYIVLHVLNETRPMWYYILAACLFVLSQLAWFLLGRVICKGSGSKIDGSFVATILESAAVGVLYLAWKSITEESWDDDYYPSYPS</sequence>
<dbReference type="AlphaFoldDB" id="A0A409VTD9"/>
<dbReference type="OrthoDB" id="5582162at2759"/>
<name>A0A409VTD9_PSICY</name>
<protein>
    <submittedName>
        <fullName evidence="2">Uncharacterized protein</fullName>
    </submittedName>
</protein>
<dbReference type="EMBL" id="NHYD01003933">
    <property type="protein sequence ID" value="PPQ69479.1"/>
    <property type="molecule type" value="Genomic_DNA"/>
</dbReference>
<dbReference type="GO" id="GO:0005789">
    <property type="term" value="C:endoplasmic reticulum membrane"/>
    <property type="evidence" value="ECO:0007669"/>
    <property type="project" value="TreeGrafter"/>
</dbReference>
<reference evidence="2 3" key="1">
    <citation type="journal article" date="2018" name="Evol. Lett.">
        <title>Horizontal gene cluster transfer increased hallucinogenic mushroom diversity.</title>
        <authorList>
            <person name="Reynolds H.T."/>
            <person name="Vijayakumar V."/>
            <person name="Gluck-Thaler E."/>
            <person name="Korotkin H.B."/>
            <person name="Matheny P.B."/>
            <person name="Slot J.C."/>
        </authorList>
    </citation>
    <scope>NUCLEOTIDE SEQUENCE [LARGE SCALE GENOMIC DNA]</scope>
    <source>
        <strain evidence="2 3">2631</strain>
    </source>
</reference>
<dbReference type="PANTHER" id="PTHR35329">
    <property type="entry name" value="CHITIN SYNTHASE EXPORT CHAPERONE"/>
    <property type="match status" value="1"/>
</dbReference>
<gene>
    <name evidence="2" type="ORF">CVT25_002043</name>
</gene>
<feature type="transmembrane region" description="Helical" evidence="1">
    <location>
        <begin position="175"/>
        <end position="194"/>
    </location>
</feature>
<evidence type="ECO:0000313" key="2">
    <source>
        <dbReference type="EMBL" id="PPQ69479.1"/>
    </source>
</evidence>
<feature type="transmembrane region" description="Helical" evidence="1">
    <location>
        <begin position="109"/>
        <end position="131"/>
    </location>
</feature>
<dbReference type="PANTHER" id="PTHR35329:SF1">
    <property type="entry name" value="CHITIN SYNTHASE EXPORT CHAPERONE"/>
    <property type="match status" value="1"/>
</dbReference>
<feature type="transmembrane region" description="Helical" evidence="1">
    <location>
        <begin position="253"/>
        <end position="272"/>
    </location>
</feature>
<keyword evidence="1" id="KW-1133">Transmembrane helix</keyword>
<dbReference type="GO" id="GO:0051082">
    <property type="term" value="F:unfolded protein binding"/>
    <property type="evidence" value="ECO:0007669"/>
    <property type="project" value="TreeGrafter"/>
</dbReference>
<organism evidence="2 3">
    <name type="scientific">Psilocybe cyanescens</name>
    <dbReference type="NCBI Taxonomy" id="93625"/>
    <lineage>
        <taxon>Eukaryota</taxon>
        <taxon>Fungi</taxon>
        <taxon>Dikarya</taxon>
        <taxon>Basidiomycota</taxon>
        <taxon>Agaricomycotina</taxon>
        <taxon>Agaricomycetes</taxon>
        <taxon>Agaricomycetidae</taxon>
        <taxon>Agaricales</taxon>
        <taxon>Agaricineae</taxon>
        <taxon>Strophariaceae</taxon>
        <taxon>Psilocybe</taxon>
    </lineage>
</organism>
<feature type="transmembrane region" description="Helical" evidence="1">
    <location>
        <begin position="284"/>
        <end position="305"/>
    </location>
</feature>
<keyword evidence="1" id="KW-0472">Membrane</keyword>
<dbReference type="InterPro" id="IPR022057">
    <property type="entry name" value="Chs7"/>
</dbReference>
<feature type="transmembrane region" description="Helical" evidence="1">
    <location>
        <begin position="77"/>
        <end position="97"/>
    </location>
</feature>
<evidence type="ECO:0000256" key="1">
    <source>
        <dbReference type="SAM" id="Phobius"/>
    </source>
</evidence>
<accession>A0A409VTD9</accession>
<dbReference type="Pfam" id="PF12271">
    <property type="entry name" value="Chs7"/>
    <property type="match status" value="1"/>
</dbReference>
<proteinExistence type="predicted"/>
<dbReference type="GO" id="GO:0006457">
    <property type="term" value="P:protein folding"/>
    <property type="evidence" value="ECO:0007669"/>
    <property type="project" value="TreeGrafter"/>
</dbReference>
<comment type="caution">
    <text evidence="2">The sequence shown here is derived from an EMBL/GenBank/DDBJ whole genome shotgun (WGS) entry which is preliminary data.</text>
</comment>
<feature type="transmembrane region" description="Helical" evidence="1">
    <location>
        <begin position="143"/>
        <end position="163"/>
    </location>
</feature>
<dbReference type="InParanoid" id="A0A409VTD9"/>
<feature type="transmembrane region" description="Helical" evidence="1">
    <location>
        <begin position="214"/>
        <end position="241"/>
    </location>
</feature>